<feature type="transmembrane region" description="Helical" evidence="1">
    <location>
        <begin position="95"/>
        <end position="114"/>
    </location>
</feature>
<keyword evidence="3" id="KW-0378">Hydrolase</keyword>
<evidence type="ECO:0000259" key="2">
    <source>
        <dbReference type="Pfam" id="PF02517"/>
    </source>
</evidence>
<keyword evidence="3" id="KW-0645">Protease</keyword>
<gene>
    <name evidence="3" type="ORF">FHR20_002333</name>
</gene>
<proteinExistence type="predicted"/>
<dbReference type="GO" id="GO:0080120">
    <property type="term" value="P:CAAX-box protein maturation"/>
    <property type="evidence" value="ECO:0007669"/>
    <property type="project" value="UniProtKB-ARBA"/>
</dbReference>
<organism evidence="3 4">
    <name type="scientific">Sphingomonas leidyi</name>
    <dbReference type="NCBI Taxonomy" id="68569"/>
    <lineage>
        <taxon>Bacteria</taxon>
        <taxon>Pseudomonadati</taxon>
        <taxon>Pseudomonadota</taxon>
        <taxon>Alphaproteobacteria</taxon>
        <taxon>Sphingomonadales</taxon>
        <taxon>Sphingomonadaceae</taxon>
        <taxon>Sphingomonas</taxon>
    </lineage>
</organism>
<evidence type="ECO:0000313" key="3">
    <source>
        <dbReference type="EMBL" id="NIJ65371.1"/>
    </source>
</evidence>
<reference evidence="3 4" key="1">
    <citation type="submission" date="2020-03" db="EMBL/GenBank/DDBJ databases">
        <title>Genomic Encyclopedia of Type Strains, Phase IV (KMG-IV): sequencing the most valuable type-strain genomes for metagenomic binning, comparative biology and taxonomic classification.</title>
        <authorList>
            <person name="Goeker M."/>
        </authorList>
    </citation>
    <scope>NUCLEOTIDE SEQUENCE [LARGE SCALE GENOMIC DNA]</scope>
    <source>
        <strain evidence="3 4">DSM 4733</strain>
    </source>
</reference>
<feature type="transmembrane region" description="Helical" evidence="1">
    <location>
        <begin position="161"/>
        <end position="187"/>
    </location>
</feature>
<dbReference type="AlphaFoldDB" id="A0A7X5V0X7"/>
<dbReference type="InterPro" id="IPR003675">
    <property type="entry name" value="Rce1/LyrA-like_dom"/>
</dbReference>
<feature type="domain" description="CAAX prenyl protease 2/Lysostaphin resistance protein A-like" evidence="2">
    <location>
        <begin position="141"/>
        <end position="229"/>
    </location>
</feature>
<keyword evidence="1" id="KW-0812">Transmembrane</keyword>
<dbReference type="GO" id="GO:0006508">
    <property type="term" value="P:proteolysis"/>
    <property type="evidence" value="ECO:0007669"/>
    <property type="project" value="UniProtKB-KW"/>
</dbReference>
<dbReference type="Proteomes" id="UP000564677">
    <property type="component" value="Unassembled WGS sequence"/>
</dbReference>
<accession>A0A7X5V0X7</accession>
<dbReference type="RefSeq" id="WP_167299779.1">
    <property type="nucleotide sequence ID" value="NZ_JAASQV010000002.1"/>
</dbReference>
<sequence length="247" mass="27037">MHALVAPALLIASLAALARFQRSDVRSFRRFRAIEDTQRRQRTFLRWARNACAMYLGVPLLGLALLGRVEALWRFPGEFAPLTPAMPDFRIDSPLVLGLMVGALLGGGALGALLQRRRREPVKPVPGLDITAMLPRNRAELLRVAPLTINAGISEEIFFRLYLPLLIVLSGGAPAFAFIASTLIFGLLHRYQGWLGMAVTGLLAAFFAALYLGTGGLAAPIFVHLLIDFNALVLRPAIALRFRRSAD</sequence>
<keyword evidence="4" id="KW-1185">Reference proteome</keyword>
<evidence type="ECO:0000313" key="4">
    <source>
        <dbReference type="Proteomes" id="UP000564677"/>
    </source>
</evidence>
<keyword evidence="1" id="KW-1133">Transmembrane helix</keyword>
<keyword evidence="1" id="KW-0472">Membrane</keyword>
<feature type="transmembrane region" description="Helical" evidence="1">
    <location>
        <begin position="47"/>
        <end position="66"/>
    </location>
</feature>
<dbReference type="GO" id="GO:0004175">
    <property type="term" value="F:endopeptidase activity"/>
    <property type="evidence" value="ECO:0007669"/>
    <property type="project" value="UniProtKB-ARBA"/>
</dbReference>
<comment type="caution">
    <text evidence="3">The sequence shown here is derived from an EMBL/GenBank/DDBJ whole genome shotgun (WGS) entry which is preliminary data.</text>
</comment>
<protein>
    <submittedName>
        <fullName evidence="3">Membrane protease YdiL (CAAX protease family)</fullName>
    </submittedName>
</protein>
<evidence type="ECO:0000256" key="1">
    <source>
        <dbReference type="SAM" id="Phobius"/>
    </source>
</evidence>
<name>A0A7X5V0X7_9SPHN</name>
<dbReference type="Pfam" id="PF02517">
    <property type="entry name" value="Rce1-like"/>
    <property type="match status" value="1"/>
</dbReference>
<dbReference type="EMBL" id="JAASQV010000002">
    <property type="protein sequence ID" value="NIJ65371.1"/>
    <property type="molecule type" value="Genomic_DNA"/>
</dbReference>